<reference evidence="10" key="1">
    <citation type="submission" date="2025-08" db="UniProtKB">
        <authorList>
            <consortium name="RefSeq"/>
        </authorList>
    </citation>
    <scope>IDENTIFICATION</scope>
    <source>
        <tissue evidence="10">Whole organism</tissue>
    </source>
</reference>
<dbReference type="PANTHER" id="PTHR47161:SF1">
    <property type="entry name" value="LYMPHOID-SPECIFIC HELICASE"/>
    <property type="match status" value="1"/>
</dbReference>
<dbReference type="InterPro" id="IPR000330">
    <property type="entry name" value="SNF2_N"/>
</dbReference>
<evidence type="ECO:0000256" key="5">
    <source>
        <dbReference type="ARBA" id="ARBA00022806"/>
    </source>
</evidence>
<dbReference type="SMART" id="SM00490">
    <property type="entry name" value="HELICc"/>
    <property type="match status" value="1"/>
</dbReference>
<dbReference type="InterPro" id="IPR038718">
    <property type="entry name" value="SNF2-like_sf"/>
</dbReference>
<dbReference type="PROSITE" id="PS51192">
    <property type="entry name" value="HELICASE_ATP_BIND_1"/>
    <property type="match status" value="1"/>
</dbReference>
<dbReference type="GO" id="GO:0005634">
    <property type="term" value="C:nucleus"/>
    <property type="evidence" value="ECO:0007669"/>
    <property type="project" value="UniProtKB-SubCell"/>
</dbReference>
<dbReference type="GO" id="GO:0016787">
    <property type="term" value="F:hydrolase activity"/>
    <property type="evidence" value="ECO:0007669"/>
    <property type="project" value="UniProtKB-KW"/>
</dbReference>
<name>A0A6J1SVV4_FRAOC</name>
<accession>A0A6J1SVV4</accession>
<dbReference type="Pfam" id="PF00176">
    <property type="entry name" value="SNF2-rel_dom"/>
    <property type="match status" value="1"/>
</dbReference>
<dbReference type="KEGG" id="foc:113209347"/>
<dbReference type="Gene3D" id="3.40.50.10810">
    <property type="entry name" value="Tandem AAA-ATPase domain"/>
    <property type="match status" value="1"/>
</dbReference>
<evidence type="ECO:0000256" key="4">
    <source>
        <dbReference type="ARBA" id="ARBA00022801"/>
    </source>
</evidence>
<dbReference type="InterPro" id="IPR049730">
    <property type="entry name" value="SNF2/RAD54-like_C"/>
</dbReference>
<keyword evidence="8" id="KW-0539">Nucleus</keyword>
<keyword evidence="3" id="KW-0547">Nucleotide-binding</keyword>
<evidence type="ECO:0000256" key="1">
    <source>
        <dbReference type="ARBA" id="ARBA00004123"/>
    </source>
</evidence>
<evidence type="ECO:0000256" key="2">
    <source>
        <dbReference type="ARBA" id="ARBA00007025"/>
    </source>
</evidence>
<sequence>MAQEQRSRAAFVKFSDKILDKILVHKRQENRKSKRQPNLVEGVVMRDYQIDGLDWLVALDKNDANGILADEMGLGKTLQFISMIAYLLEEGNGKSDHFLVIGPLSTLRNWVDEFKKFAPKIPVILYHGSADAKKAMRDNISCLNKVNNTIKTFPVVITSYETLHHDKYLRSIKWRYLVVDEGQRLKNPNCLLVNILERFNFKNCCLLTGTPVQNNLTELWSLLHFILPSKVPDLDVFLRWFDSSFLWEAEKNENVVLGEENSKSFNTLHKVLKPFILRRIKADVGLNIPLKKEIIVHATMTKWQDRLYSAVVDRTLRKLQGLNKDLDCPNALARAIRINNLKCKSESEAMNDKENQPNEAETLAAKRPRRRYAAKPGDYYLLQKGVPRDTIRMQFKDDQDSSEDLVVDKLLEGLAQPDEEFVTQIKVDNPMQALRMICSHPYTVSYPAIPGTRMLKIDERVVERSGKMQILDAMLQRLKANGHKVLIFSVFTRMLDVIEDYLEIKGYLYTKLDGRCDLTDRQESIQKFTTDDNVFVFLISTRAGGLGINLMAADTVIIVDSDWNPQVDLQAQDRCHRIGQTKPVAVYRLVVKGTIDEHIVDRAETKKQLDRVVIQHGKFKNLDKHESLNMEELLEFLQKSRDVYKFDMGRGLGYTSQELDALCDRATVFNTVKKEDASSS</sequence>
<organism evidence="9 10">
    <name type="scientific">Frankliniella occidentalis</name>
    <name type="common">Western flower thrips</name>
    <name type="synonym">Euthrips occidentalis</name>
    <dbReference type="NCBI Taxonomy" id="133901"/>
    <lineage>
        <taxon>Eukaryota</taxon>
        <taxon>Metazoa</taxon>
        <taxon>Ecdysozoa</taxon>
        <taxon>Arthropoda</taxon>
        <taxon>Hexapoda</taxon>
        <taxon>Insecta</taxon>
        <taxon>Pterygota</taxon>
        <taxon>Neoptera</taxon>
        <taxon>Paraneoptera</taxon>
        <taxon>Thysanoptera</taxon>
        <taxon>Terebrantia</taxon>
        <taxon>Thripoidea</taxon>
        <taxon>Thripidae</taxon>
        <taxon>Frankliniella</taxon>
    </lineage>
</organism>
<keyword evidence="4" id="KW-0378">Hydrolase</keyword>
<dbReference type="GO" id="GO:0005721">
    <property type="term" value="C:pericentric heterochromatin"/>
    <property type="evidence" value="ECO:0007669"/>
    <property type="project" value="TreeGrafter"/>
</dbReference>
<dbReference type="GO" id="GO:0004386">
    <property type="term" value="F:helicase activity"/>
    <property type="evidence" value="ECO:0007669"/>
    <property type="project" value="UniProtKB-KW"/>
</dbReference>
<keyword evidence="6" id="KW-0067">ATP-binding</keyword>
<dbReference type="AlphaFoldDB" id="A0A6J1SVV4"/>
<evidence type="ECO:0000313" key="10">
    <source>
        <dbReference type="RefSeq" id="XP_026282580.1"/>
    </source>
</evidence>
<dbReference type="GO" id="GO:0044027">
    <property type="term" value="P:negative regulation of gene expression via chromosomal CpG island methylation"/>
    <property type="evidence" value="ECO:0007669"/>
    <property type="project" value="TreeGrafter"/>
</dbReference>
<comment type="subcellular location">
    <subcellularLocation>
        <location evidence="1">Nucleus</location>
    </subcellularLocation>
</comment>
<dbReference type="PANTHER" id="PTHR47161">
    <property type="entry name" value="LYMPHOID-SPECIFIC HELICASE"/>
    <property type="match status" value="1"/>
</dbReference>
<dbReference type="Pfam" id="PF00271">
    <property type="entry name" value="Helicase_C"/>
    <property type="match status" value="1"/>
</dbReference>
<dbReference type="GO" id="GO:0005524">
    <property type="term" value="F:ATP binding"/>
    <property type="evidence" value="ECO:0007669"/>
    <property type="project" value="UniProtKB-KW"/>
</dbReference>
<dbReference type="Proteomes" id="UP000504606">
    <property type="component" value="Unplaced"/>
</dbReference>
<dbReference type="InterPro" id="IPR014001">
    <property type="entry name" value="Helicase_ATP-bd"/>
</dbReference>
<dbReference type="InterPro" id="IPR027417">
    <property type="entry name" value="P-loop_NTPase"/>
</dbReference>
<dbReference type="PROSITE" id="PS51194">
    <property type="entry name" value="HELICASE_CTER"/>
    <property type="match status" value="1"/>
</dbReference>
<dbReference type="CDD" id="cd18793">
    <property type="entry name" value="SF2_C_SNF"/>
    <property type="match status" value="1"/>
</dbReference>
<dbReference type="SMART" id="SM00487">
    <property type="entry name" value="DEXDc"/>
    <property type="match status" value="1"/>
</dbReference>
<proteinExistence type="inferred from homology"/>
<dbReference type="Gene3D" id="3.40.50.300">
    <property type="entry name" value="P-loop containing nucleotide triphosphate hydrolases"/>
    <property type="match status" value="1"/>
</dbReference>
<comment type="similarity">
    <text evidence="2">Belongs to the SNF2/RAD54 helicase family.</text>
</comment>
<keyword evidence="5" id="KW-0347">Helicase</keyword>
<evidence type="ECO:0000313" key="9">
    <source>
        <dbReference type="Proteomes" id="UP000504606"/>
    </source>
</evidence>
<dbReference type="SUPFAM" id="SSF52540">
    <property type="entry name" value="P-loop containing nucleoside triphosphate hydrolases"/>
    <property type="match status" value="2"/>
</dbReference>
<evidence type="ECO:0000256" key="6">
    <source>
        <dbReference type="ARBA" id="ARBA00022840"/>
    </source>
</evidence>
<dbReference type="OrthoDB" id="448448at2759"/>
<dbReference type="GO" id="GO:0031508">
    <property type="term" value="P:pericentric heterochromatin formation"/>
    <property type="evidence" value="ECO:0007669"/>
    <property type="project" value="TreeGrafter"/>
</dbReference>
<dbReference type="InterPro" id="IPR001650">
    <property type="entry name" value="Helicase_C-like"/>
</dbReference>
<evidence type="ECO:0000256" key="7">
    <source>
        <dbReference type="ARBA" id="ARBA00023054"/>
    </source>
</evidence>
<keyword evidence="7" id="KW-0175">Coiled coil</keyword>
<evidence type="ECO:0000256" key="3">
    <source>
        <dbReference type="ARBA" id="ARBA00022741"/>
    </source>
</evidence>
<dbReference type="GO" id="GO:0006346">
    <property type="term" value="P:DNA methylation-dependent constitutive heterochromatin formation"/>
    <property type="evidence" value="ECO:0007669"/>
    <property type="project" value="TreeGrafter"/>
</dbReference>
<dbReference type="RefSeq" id="XP_026282580.1">
    <property type="nucleotide sequence ID" value="XM_026426795.2"/>
</dbReference>
<keyword evidence="9" id="KW-1185">Reference proteome</keyword>
<gene>
    <name evidence="10" type="primary">LOC113209347</name>
</gene>
<dbReference type="GO" id="GO:0003682">
    <property type="term" value="F:chromatin binding"/>
    <property type="evidence" value="ECO:0007669"/>
    <property type="project" value="TreeGrafter"/>
</dbReference>
<evidence type="ECO:0000256" key="8">
    <source>
        <dbReference type="ARBA" id="ARBA00023242"/>
    </source>
</evidence>
<protein>
    <submittedName>
        <fullName evidence="10">Lymphocyte-specific helicase-like</fullName>
    </submittedName>
</protein>
<dbReference type="FunFam" id="3.40.50.10810:FF:000015">
    <property type="entry name" value="lymphoid-specific helicase isoform X1"/>
    <property type="match status" value="1"/>
</dbReference>
<dbReference type="GeneID" id="113209347"/>